<dbReference type="AlphaFoldDB" id="A0AAV6T2G5"/>
<protein>
    <submittedName>
        <fullName evidence="1">Uncharacterized protein</fullName>
    </submittedName>
</protein>
<name>A0AAV6T2G5_SOLSE</name>
<sequence length="85" mass="9993">MLCFHLYVFTQTFGGMVLPERMGAKSQDQIFWLCGDNSWKEQTRKLLHLIKDPAGQQQSFTHRVLTRHPGSGDWCQDFWHGRLRS</sequence>
<comment type="caution">
    <text evidence="1">The sequence shown here is derived from an EMBL/GenBank/DDBJ whole genome shotgun (WGS) entry which is preliminary data.</text>
</comment>
<gene>
    <name evidence="1" type="ORF">JOB18_049183</name>
</gene>
<accession>A0AAV6T2G5</accession>
<dbReference type="EMBL" id="JAGKHQ010000002">
    <property type="protein sequence ID" value="KAG7523528.1"/>
    <property type="molecule type" value="Genomic_DNA"/>
</dbReference>
<organism evidence="1 2">
    <name type="scientific">Solea senegalensis</name>
    <name type="common">Senegalese sole</name>
    <dbReference type="NCBI Taxonomy" id="28829"/>
    <lineage>
        <taxon>Eukaryota</taxon>
        <taxon>Metazoa</taxon>
        <taxon>Chordata</taxon>
        <taxon>Craniata</taxon>
        <taxon>Vertebrata</taxon>
        <taxon>Euteleostomi</taxon>
        <taxon>Actinopterygii</taxon>
        <taxon>Neopterygii</taxon>
        <taxon>Teleostei</taxon>
        <taxon>Neoteleostei</taxon>
        <taxon>Acanthomorphata</taxon>
        <taxon>Carangaria</taxon>
        <taxon>Pleuronectiformes</taxon>
        <taxon>Pleuronectoidei</taxon>
        <taxon>Soleidae</taxon>
        <taxon>Solea</taxon>
    </lineage>
</organism>
<evidence type="ECO:0000313" key="1">
    <source>
        <dbReference type="EMBL" id="KAG7523528.1"/>
    </source>
</evidence>
<dbReference type="Proteomes" id="UP000693946">
    <property type="component" value="Linkage Group LG10"/>
</dbReference>
<reference evidence="1 2" key="1">
    <citation type="journal article" date="2021" name="Sci. Rep.">
        <title>Chromosome anchoring in Senegalese sole (Solea senegalensis) reveals sex-associated markers and genome rearrangements in flatfish.</title>
        <authorList>
            <person name="Guerrero-Cozar I."/>
            <person name="Gomez-Garrido J."/>
            <person name="Berbel C."/>
            <person name="Martinez-Blanch J.F."/>
            <person name="Alioto T."/>
            <person name="Claros M.G."/>
            <person name="Gagnaire P.A."/>
            <person name="Manchado M."/>
        </authorList>
    </citation>
    <scope>NUCLEOTIDE SEQUENCE [LARGE SCALE GENOMIC DNA]</scope>
    <source>
        <strain evidence="1">Sse05_10M</strain>
    </source>
</reference>
<evidence type="ECO:0000313" key="2">
    <source>
        <dbReference type="Proteomes" id="UP000693946"/>
    </source>
</evidence>
<proteinExistence type="predicted"/>
<keyword evidence="2" id="KW-1185">Reference proteome</keyword>